<reference evidence="1 2" key="1">
    <citation type="submission" date="2018-03" db="EMBL/GenBank/DDBJ databases">
        <title>Genomic Encyclopedia of Archaeal and Bacterial Type Strains, Phase II (KMG-II): from individual species to whole genera.</title>
        <authorList>
            <person name="Goeker M."/>
        </authorList>
    </citation>
    <scope>NUCLEOTIDE SEQUENCE [LARGE SCALE GENOMIC DNA]</scope>
    <source>
        <strain evidence="1 2">DSM 28229</strain>
    </source>
</reference>
<evidence type="ECO:0000313" key="2">
    <source>
        <dbReference type="Proteomes" id="UP000245535"/>
    </source>
</evidence>
<organism evidence="1 2">
    <name type="scientific">Sediminitomix flava</name>
    <dbReference type="NCBI Taxonomy" id="379075"/>
    <lineage>
        <taxon>Bacteria</taxon>
        <taxon>Pseudomonadati</taxon>
        <taxon>Bacteroidota</taxon>
        <taxon>Cytophagia</taxon>
        <taxon>Cytophagales</taxon>
        <taxon>Flammeovirgaceae</taxon>
        <taxon>Sediminitomix</taxon>
    </lineage>
</organism>
<keyword evidence="2" id="KW-1185">Reference proteome</keyword>
<name>A0A315Z967_SEDFL</name>
<gene>
    <name evidence="1" type="ORF">BC781_105139</name>
</gene>
<protein>
    <submittedName>
        <fullName evidence="1">Uncharacterized protein</fullName>
    </submittedName>
</protein>
<comment type="caution">
    <text evidence="1">The sequence shown here is derived from an EMBL/GenBank/DDBJ whole genome shotgun (WGS) entry which is preliminary data.</text>
</comment>
<dbReference type="EMBL" id="QGDO01000005">
    <property type="protein sequence ID" value="PWJ40076.1"/>
    <property type="molecule type" value="Genomic_DNA"/>
</dbReference>
<sequence length="125" mass="14710">MSVIRDFIVEHNPNIQKIDWENSDEILISGEIWQVKNAFEVHEISQLKPIGFIDGIIVKTRRLFVCIHADYIRDISHIEEGYFQFDFSSNRTVILNKENKLEADISDYLGTVEDIEYLCIQDKIY</sequence>
<dbReference type="AlphaFoldDB" id="A0A315Z967"/>
<evidence type="ECO:0000313" key="1">
    <source>
        <dbReference type="EMBL" id="PWJ40076.1"/>
    </source>
</evidence>
<dbReference type="RefSeq" id="WP_109620478.1">
    <property type="nucleotide sequence ID" value="NZ_QGDO01000005.1"/>
</dbReference>
<dbReference type="Proteomes" id="UP000245535">
    <property type="component" value="Unassembled WGS sequence"/>
</dbReference>
<proteinExistence type="predicted"/>
<accession>A0A315Z967</accession>